<gene>
    <name evidence="2" type="ORF">ACFP81_02875</name>
</gene>
<keyword evidence="1" id="KW-0446">Lipid-binding</keyword>
<sequence>MTASSQRFRVVTDGGMDAYSGLNNDVPVAPFNVNFGSETMPMHAISPAELYRRLEAGEHPTSSQPTPQAWADAFMEAGAGGLPVLAITISSGLSGSLNAAEQARSLVDVPVTLLDSRTLSTAQSFAVHAAVTASLRGESLETGEAWAKATLAEAEILFTIETLEYLRRGGRIGRVAAAMGGLLNLKPIITVEKPDGVYVNTARVRSYKGAVKELAAQLTQRFGEGTPLRLGLLHGTHPEDAQELRAHIAAHHPIVWEGVTHTNPVLNIHTGPRAAGVGAAPGNWIWEQAENGGMP</sequence>
<reference evidence="3" key="1">
    <citation type="journal article" date="2019" name="Int. J. Syst. Evol. Microbiol.">
        <title>The Global Catalogue of Microorganisms (GCM) 10K type strain sequencing project: providing services to taxonomists for standard genome sequencing and annotation.</title>
        <authorList>
            <consortium name="The Broad Institute Genomics Platform"/>
            <consortium name="The Broad Institute Genome Sequencing Center for Infectious Disease"/>
            <person name="Wu L."/>
            <person name="Ma J."/>
        </authorList>
    </citation>
    <scope>NUCLEOTIDE SEQUENCE [LARGE SCALE GENOMIC DNA]</scope>
    <source>
        <strain evidence="3">CGMCC 1.15772</strain>
    </source>
</reference>
<dbReference type="InterPro" id="IPR043168">
    <property type="entry name" value="DegV_C"/>
</dbReference>
<evidence type="ECO:0000313" key="3">
    <source>
        <dbReference type="Proteomes" id="UP001596297"/>
    </source>
</evidence>
<dbReference type="RefSeq" id="WP_380082083.1">
    <property type="nucleotide sequence ID" value="NZ_JBHSWD010000001.1"/>
</dbReference>
<dbReference type="PROSITE" id="PS51482">
    <property type="entry name" value="DEGV"/>
    <property type="match status" value="1"/>
</dbReference>
<dbReference type="NCBIfam" id="TIGR00762">
    <property type="entry name" value="DegV"/>
    <property type="match status" value="1"/>
</dbReference>
<accession>A0ABW1YCW7</accession>
<keyword evidence="3" id="KW-1185">Reference proteome</keyword>
<dbReference type="EMBL" id="JBHSWD010000001">
    <property type="protein sequence ID" value="MFC6591077.1"/>
    <property type="molecule type" value="Genomic_DNA"/>
</dbReference>
<dbReference type="Gene3D" id="3.30.1180.10">
    <property type="match status" value="1"/>
</dbReference>
<dbReference type="InterPro" id="IPR050270">
    <property type="entry name" value="DegV_domain_contain"/>
</dbReference>
<dbReference type="Gene3D" id="3.40.50.10170">
    <property type="match status" value="1"/>
</dbReference>
<evidence type="ECO:0000256" key="1">
    <source>
        <dbReference type="ARBA" id="ARBA00023121"/>
    </source>
</evidence>
<dbReference type="Pfam" id="PF02645">
    <property type="entry name" value="DegV"/>
    <property type="match status" value="1"/>
</dbReference>
<dbReference type="PANTHER" id="PTHR33434">
    <property type="entry name" value="DEGV DOMAIN-CONTAINING PROTEIN DR_1986-RELATED"/>
    <property type="match status" value="1"/>
</dbReference>
<evidence type="ECO:0000313" key="2">
    <source>
        <dbReference type="EMBL" id="MFC6591077.1"/>
    </source>
</evidence>
<dbReference type="SUPFAM" id="SSF82549">
    <property type="entry name" value="DAK1/DegV-like"/>
    <property type="match status" value="1"/>
</dbReference>
<comment type="caution">
    <text evidence="2">The sequence shown here is derived from an EMBL/GenBank/DDBJ whole genome shotgun (WGS) entry which is preliminary data.</text>
</comment>
<dbReference type="Proteomes" id="UP001596297">
    <property type="component" value="Unassembled WGS sequence"/>
</dbReference>
<proteinExistence type="predicted"/>
<dbReference type="InterPro" id="IPR003797">
    <property type="entry name" value="DegV"/>
</dbReference>
<dbReference type="PANTHER" id="PTHR33434:SF2">
    <property type="entry name" value="FATTY ACID-BINDING PROTEIN TM_1468"/>
    <property type="match status" value="1"/>
</dbReference>
<name>A0ABW1YCW7_9DEIO</name>
<protein>
    <submittedName>
        <fullName evidence="2">DegV family protein</fullName>
    </submittedName>
</protein>
<organism evidence="2 3">
    <name type="scientific">Deinococcus lacus</name>
    <dbReference type="NCBI Taxonomy" id="392561"/>
    <lineage>
        <taxon>Bacteria</taxon>
        <taxon>Thermotogati</taxon>
        <taxon>Deinococcota</taxon>
        <taxon>Deinococci</taxon>
        <taxon>Deinococcales</taxon>
        <taxon>Deinococcaceae</taxon>
        <taxon>Deinococcus</taxon>
    </lineage>
</organism>